<feature type="region of interest" description="Disordered" evidence="1">
    <location>
        <begin position="1"/>
        <end position="23"/>
    </location>
</feature>
<keyword evidence="3" id="KW-1185">Reference proteome</keyword>
<name>A0ABT8K456_9MICC</name>
<evidence type="ECO:0000313" key="3">
    <source>
        <dbReference type="Proteomes" id="UP001174209"/>
    </source>
</evidence>
<accession>A0ABT8K456</accession>
<dbReference type="Proteomes" id="UP001174209">
    <property type="component" value="Unassembled WGS sequence"/>
</dbReference>
<organism evidence="2 3">
    <name type="scientific">Arthrobacter burdickii</name>
    <dbReference type="NCBI Taxonomy" id="3035920"/>
    <lineage>
        <taxon>Bacteria</taxon>
        <taxon>Bacillati</taxon>
        <taxon>Actinomycetota</taxon>
        <taxon>Actinomycetes</taxon>
        <taxon>Micrococcales</taxon>
        <taxon>Micrococcaceae</taxon>
        <taxon>Arthrobacter</taxon>
    </lineage>
</organism>
<evidence type="ECO:0000256" key="1">
    <source>
        <dbReference type="SAM" id="MobiDB-lite"/>
    </source>
</evidence>
<protein>
    <recommendedName>
        <fullName evidence="4">AbiEi antitoxin C-terminal domain-containing protein</fullName>
    </recommendedName>
</protein>
<proteinExistence type="predicted"/>
<feature type="region of interest" description="Disordered" evidence="1">
    <location>
        <begin position="208"/>
        <end position="227"/>
    </location>
</feature>
<sequence>MPPLDSAAAAPPERLRGADGNPVTSTGGALFHAGEIFTSAELQAMRLEGLVRLVIGDSYLRSDFREDPATRSQAAARCVPRSLRPRVALGRTCAAWIYGCAPPPALISLVSDHRRRTTALPPFTPAVLHQVALGPFDVNRVGGVSVTTPLRTAVDIAIHGEDCDAVRILSAIGRDHELDCPLRLVEAALLATARVPGKTRALTRLRAAQRPGAEGRDRRASGSALGARGPVDVEHAVDAAYGAQDVVEVLRVTHLEREP</sequence>
<gene>
    <name evidence="2" type="ORF">P5G52_12955</name>
</gene>
<dbReference type="RefSeq" id="WP_301227969.1">
    <property type="nucleotide sequence ID" value="NZ_JAROCG010000001.1"/>
</dbReference>
<dbReference type="EMBL" id="JAROCG010000001">
    <property type="protein sequence ID" value="MDN4611773.1"/>
    <property type="molecule type" value="Genomic_DNA"/>
</dbReference>
<evidence type="ECO:0000313" key="2">
    <source>
        <dbReference type="EMBL" id="MDN4611773.1"/>
    </source>
</evidence>
<evidence type="ECO:0008006" key="4">
    <source>
        <dbReference type="Google" id="ProtNLM"/>
    </source>
</evidence>
<reference evidence="2" key="1">
    <citation type="submission" date="2023-06" db="EMBL/GenBank/DDBJ databases">
        <title>MT1 and MT2 Draft Genomes of Novel Species.</title>
        <authorList>
            <person name="Venkateswaran K."/>
        </authorList>
    </citation>
    <scope>NUCLEOTIDE SEQUENCE</scope>
    <source>
        <strain evidence="2">IIF3SC-B10</strain>
    </source>
</reference>
<comment type="caution">
    <text evidence="2">The sequence shown here is derived from an EMBL/GenBank/DDBJ whole genome shotgun (WGS) entry which is preliminary data.</text>
</comment>